<evidence type="ECO:0000313" key="2">
    <source>
        <dbReference type="EMBL" id="SNY64901.1"/>
    </source>
</evidence>
<dbReference type="EMBL" id="OBDY01000027">
    <property type="protein sequence ID" value="SNY64901.1"/>
    <property type="molecule type" value="Genomic_DNA"/>
</dbReference>
<reference evidence="2 3" key="1">
    <citation type="submission" date="2017-09" db="EMBL/GenBank/DDBJ databases">
        <authorList>
            <person name="Ehlers B."/>
            <person name="Leendertz F.H."/>
        </authorList>
    </citation>
    <scope>NUCLEOTIDE SEQUENCE [LARGE SCALE GENOMIC DNA]</scope>
    <source>
        <strain evidence="2 3">CGMCC 4.6857</strain>
    </source>
</reference>
<evidence type="ECO:0000313" key="3">
    <source>
        <dbReference type="Proteomes" id="UP000219612"/>
    </source>
</evidence>
<dbReference type="Proteomes" id="UP000219612">
    <property type="component" value="Unassembled WGS sequence"/>
</dbReference>
<feature type="domain" description="HTH cro/C1-type" evidence="1">
    <location>
        <begin position="36"/>
        <end position="83"/>
    </location>
</feature>
<dbReference type="InterPro" id="IPR041413">
    <property type="entry name" value="MLTR_LBD"/>
</dbReference>
<gene>
    <name evidence="2" type="ORF">SAMN05421748_12783</name>
</gene>
<dbReference type="PANTHER" id="PTHR35010">
    <property type="entry name" value="BLL4672 PROTEIN-RELATED"/>
    <property type="match status" value="1"/>
</dbReference>
<dbReference type="Gene3D" id="1.10.260.40">
    <property type="entry name" value="lambda repressor-like DNA-binding domains"/>
    <property type="match status" value="1"/>
</dbReference>
<dbReference type="PANTHER" id="PTHR35010:SF2">
    <property type="entry name" value="BLL4672 PROTEIN"/>
    <property type="match status" value="1"/>
</dbReference>
<dbReference type="OrthoDB" id="3806821at2"/>
<dbReference type="AlphaFoldDB" id="A0A285K0R3"/>
<proteinExistence type="predicted"/>
<dbReference type="CDD" id="cd00093">
    <property type="entry name" value="HTH_XRE"/>
    <property type="match status" value="1"/>
</dbReference>
<dbReference type="Gene3D" id="3.30.450.180">
    <property type="match status" value="1"/>
</dbReference>
<dbReference type="SUPFAM" id="SSF47413">
    <property type="entry name" value="lambda repressor-like DNA-binding domains"/>
    <property type="match status" value="1"/>
</dbReference>
<organism evidence="2 3">
    <name type="scientific">Paractinoplanes atraurantiacus</name>
    <dbReference type="NCBI Taxonomy" id="1036182"/>
    <lineage>
        <taxon>Bacteria</taxon>
        <taxon>Bacillati</taxon>
        <taxon>Actinomycetota</taxon>
        <taxon>Actinomycetes</taxon>
        <taxon>Micromonosporales</taxon>
        <taxon>Micromonosporaceae</taxon>
        <taxon>Paractinoplanes</taxon>
    </lineage>
</organism>
<accession>A0A285K0R3</accession>
<dbReference type="GO" id="GO:0003677">
    <property type="term" value="F:DNA binding"/>
    <property type="evidence" value="ECO:0007669"/>
    <property type="project" value="InterPro"/>
</dbReference>
<dbReference type="PROSITE" id="PS50943">
    <property type="entry name" value="HTH_CROC1"/>
    <property type="match status" value="1"/>
</dbReference>
<name>A0A285K0R3_9ACTN</name>
<protein>
    <submittedName>
        <fullName evidence="2">Helix-turn-helix domain-containing protein</fullName>
    </submittedName>
</protein>
<dbReference type="InterPro" id="IPR010982">
    <property type="entry name" value="Lambda_DNA-bd_dom_sf"/>
</dbReference>
<evidence type="ECO:0000259" key="1">
    <source>
        <dbReference type="PROSITE" id="PS50943"/>
    </source>
</evidence>
<dbReference type="Pfam" id="PF17765">
    <property type="entry name" value="MLTR_LBD"/>
    <property type="match status" value="1"/>
</dbReference>
<keyword evidence="3" id="KW-1185">Reference proteome</keyword>
<sequence length="274" mass="30622">MEFPAELRGFLTTRRARLTPDQAGVPQFPGVRRVPGLRREEVAHLAGVSVDYYTRLERGRVAGASREVLEAVARALRLGEDEHDHFLSLVAAIQQTRPGRPAGKPGVRPELRRVLDALSTPAFIQNDRLDFLYANRLGRAVFSLSTDEPAPGETFNTLRFQLLDPRARDFYLDWEGATHNGVAVLRASAGRDPGDPDIARLVDELSGRSEYFRTLWASHDVLRYRRGAKRYRHPVAGELTFDYESFRVNDDPALTMLVYTAEPGSGTAHALSVL</sequence>
<dbReference type="InterPro" id="IPR001387">
    <property type="entry name" value="Cro/C1-type_HTH"/>
</dbReference>
<dbReference type="RefSeq" id="WP_097327208.1">
    <property type="nucleotide sequence ID" value="NZ_OBDY01000027.1"/>
</dbReference>
<dbReference type="SMART" id="SM00530">
    <property type="entry name" value="HTH_XRE"/>
    <property type="match status" value="1"/>
</dbReference>
<dbReference type="Pfam" id="PF13560">
    <property type="entry name" value="HTH_31"/>
    <property type="match status" value="1"/>
</dbReference>